<proteinExistence type="predicted"/>
<organism evidence="1 2">
    <name type="scientific">Nannocystis exedens</name>
    <dbReference type="NCBI Taxonomy" id="54"/>
    <lineage>
        <taxon>Bacteria</taxon>
        <taxon>Pseudomonadati</taxon>
        <taxon>Myxococcota</taxon>
        <taxon>Polyangia</taxon>
        <taxon>Nannocystales</taxon>
        <taxon>Nannocystaceae</taxon>
        <taxon>Nannocystis</taxon>
    </lineage>
</organism>
<evidence type="ECO:0000313" key="2">
    <source>
        <dbReference type="Proteomes" id="UP000199400"/>
    </source>
</evidence>
<sequence length="393" mass="42710">MAQEGAASLTFAVDIVAPARLFEAAVSALFDTADRAVAGMVTCVCGDEIIRVGPPQPHPWFETGRAAPVVAGVLADEKRRVDEDRVHWVASAGDVVAVWLGNDTLQWTHLAQPDRPVRCCIADTMVDGLDVAGSFVCWRANMAVGFFDVSRDEDRWRWILDHHPRRAFLSAHGVVVSASDDVVLLLDSRTGRPIHERSLGCRAPDAVRDGRMVLADTDSELGVYEVATLERVGGAAVALSSIASSALSAEGRWAVAADVYGRVARLETTSGAVRLTEAPRRVGRVSLSDDGRLTTLSSRDYLCVHDADTDEWIELRGGPDGHGLEPNNNEVIAVSDDEVIARDPFRARAWRLDRPNEPIDLVLPDGQRNYGAFRRSDGAVFLLDMAGRLVTVR</sequence>
<dbReference type="AlphaFoldDB" id="A0A1I2F8V8"/>
<reference evidence="2" key="1">
    <citation type="submission" date="2016-10" db="EMBL/GenBank/DDBJ databases">
        <authorList>
            <person name="Varghese N."/>
            <person name="Submissions S."/>
        </authorList>
    </citation>
    <scope>NUCLEOTIDE SEQUENCE [LARGE SCALE GENOMIC DNA]</scope>
    <source>
        <strain evidence="2">ATCC 25963</strain>
    </source>
</reference>
<gene>
    <name evidence="1" type="ORF">SAMN02745121_06543</name>
</gene>
<evidence type="ECO:0000313" key="1">
    <source>
        <dbReference type="EMBL" id="SFF01782.1"/>
    </source>
</evidence>
<dbReference type="Proteomes" id="UP000199400">
    <property type="component" value="Unassembled WGS sequence"/>
</dbReference>
<keyword evidence="2" id="KW-1185">Reference proteome</keyword>
<dbReference type="EMBL" id="FOMX01000025">
    <property type="protein sequence ID" value="SFF01782.1"/>
    <property type="molecule type" value="Genomic_DNA"/>
</dbReference>
<dbReference type="Gene3D" id="2.130.10.10">
    <property type="entry name" value="YVTN repeat-like/Quinoprotein amine dehydrogenase"/>
    <property type="match status" value="1"/>
</dbReference>
<name>A0A1I2F8V8_9BACT</name>
<protein>
    <recommendedName>
        <fullName evidence="3">PQQ-like domain-containing protein</fullName>
    </recommendedName>
</protein>
<dbReference type="SUPFAM" id="SSF50969">
    <property type="entry name" value="YVTN repeat-like/Quinoprotein amine dehydrogenase"/>
    <property type="match status" value="1"/>
</dbReference>
<accession>A0A1I2F8V8</accession>
<evidence type="ECO:0008006" key="3">
    <source>
        <dbReference type="Google" id="ProtNLM"/>
    </source>
</evidence>
<dbReference type="InterPro" id="IPR011044">
    <property type="entry name" value="Quino_amine_DH_bsu"/>
</dbReference>
<dbReference type="InterPro" id="IPR015943">
    <property type="entry name" value="WD40/YVTN_repeat-like_dom_sf"/>
</dbReference>